<feature type="region of interest" description="Disordered" evidence="1">
    <location>
        <begin position="556"/>
        <end position="577"/>
    </location>
</feature>
<sequence length="594" mass="67555">MLKITPFLFLRKSAIIIILLVVGNCHAQRKEMNAAKKELKVGNIFKAVRFASLSLSMDSATKRMIKITQEIIAENLDNALILKQSQILEFDKIASNYHRDTSVIYKDSIVYSIKGLMALQERLGNISENKLLATKKRGKNISVPTTDYTPQLKASLSALKEIKIRAANDYLKEARAKSKAVDISELKIAFEYYIKASKLNPSLESELNSEKTSVGNVIGQIMLKEANSMLKKNENVEQIASAYDILRYAKFYSSSDNISFKLKQVKLKLLNTYYSKVSKLLVLDNLSKEQLKAIEKEEYTGHPKDENGNYIVEGLKVSIDPFAKKQETINTKTNKQGFVDSKKLTNKAPNKSKTVSIFSFKNSYKALEYIQKLMEIDPDYKNIKLIKSIAENRTRYVDGRNSETYNTAQFGDKIWMTRNLNYRVPGAEYQLQCINESKTEKKELGYFYNWYTLTKYNKNSNTINTQGLCPKGWRVPNDSDWQSLINVINADNSKLSTFNAQYGSSNTIANPSGDRCTKYMNVRIGFYWSSGFTKETINNTNIFGVNYTTFSGNTKRVSKSNPTFHNSNKSGDVQDGNERANKSFMNCRCVTDLE</sequence>
<feature type="domain" description="Fibrobacter succinogenes major paralogous" evidence="2">
    <location>
        <begin position="410"/>
        <end position="590"/>
    </location>
</feature>
<proteinExistence type="predicted"/>
<reference evidence="3" key="1">
    <citation type="submission" date="2023-07" db="EMBL/GenBank/DDBJ databases">
        <title>Two novel species in the genus Flavivirga.</title>
        <authorList>
            <person name="Kwon K."/>
        </authorList>
    </citation>
    <scope>NUCLEOTIDE SEQUENCE</scope>
    <source>
        <strain evidence="3">KACC 14158</strain>
    </source>
</reference>
<dbReference type="RefSeq" id="WP_303303380.1">
    <property type="nucleotide sequence ID" value="NZ_BAABDA010000004.1"/>
</dbReference>
<dbReference type="NCBIfam" id="TIGR02145">
    <property type="entry name" value="Fib_succ_major"/>
    <property type="match status" value="1"/>
</dbReference>
<evidence type="ECO:0000313" key="3">
    <source>
        <dbReference type="EMBL" id="MDO5976118.1"/>
    </source>
</evidence>
<dbReference type="Proteomes" id="UP001176806">
    <property type="component" value="Unassembled WGS sequence"/>
</dbReference>
<name>A0ABT8WSH0_9FLAO</name>
<organism evidence="3 4">
    <name type="scientific">Flavivirga jejuensis</name>
    <dbReference type="NCBI Taxonomy" id="870487"/>
    <lineage>
        <taxon>Bacteria</taxon>
        <taxon>Pseudomonadati</taxon>
        <taxon>Bacteroidota</taxon>
        <taxon>Flavobacteriia</taxon>
        <taxon>Flavobacteriales</taxon>
        <taxon>Flavobacteriaceae</taxon>
        <taxon>Flavivirga</taxon>
    </lineage>
</organism>
<dbReference type="InterPro" id="IPR011871">
    <property type="entry name" value="Fib_succ_major"/>
</dbReference>
<protein>
    <submittedName>
        <fullName evidence="3">FISUMP domain-containing protein</fullName>
    </submittedName>
</protein>
<evidence type="ECO:0000256" key="1">
    <source>
        <dbReference type="SAM" id="MobiDB-lite"/>
    </source>
</evidence>
<evidence type="ECO:0000259" key="2">
    <source>
        <dbReference type="Pfam" id="PF09603"/>
    </source>
</evidence>
<dbReference type="Pfam" id="PF09603">
    <property type="entry name" value="Fib_succ_major"/>
    <property type="match status" value="1"/>
</dbReference>
<feature type="compositionally biased region" description="Polar residues" evidence="1">
    <location>
        <begin position="556"/>
        <end position="571"/>
    </location>
</feature>
<keyword evidence="4" id="KW-1185">Reference proteome</keyword>
<dbReference type="EMBL" id="JAUOEL010000007">
    <property type="protein sequence ID" value="MDO5976118.1"/>
    <property type="molecule type" value="Genomic_DNA"/>
</dbReference>
<accession>A0ABT8WSH0</accession>
<comment type="caution">
    <text evidence="3">The sequence shown here is derived from an EMBL/GenBank/DDBJ whole genome shotgun (WGS) entry which is preliminary data.</text>
</comment>
<evidence type="ECO:0000313" key="4">
    <source>
        <dbReference type="Proteomes" id="UP001176806"/>
    </source>
</evidence>
<gene>
    <name evidence="3" type="ORF">Q4Q40_18110</name>
</gene>